<comment type="caution">
    <text evidence="2">The sequence shown here is derived from an EMBL/GenBank/DDBJ whole genome shotgun (WGS) entry which is preliminary data.</text>
</comment>
<name>A0ABD3D6X3_9LAMI</name>
<proteinExistence type="predicted"/>
<reference evidence="3" key="1">
    <citation type="journal article" date="2024" name="IScience">
        <title>Strigolactones Initiate the Formation of Haustorium-like Structures in Castilleja.</title>
        <authorList>
            <person name="Buerger M."/>
            <person name="Peterson D."/>
            <person name="Chory J."/>
        </authorList>
    </citation>
    <scope>NUCLEOTIDE SEQUENCE [LARGE SCALE GENOMIC DNA]</scope>
</reference>
<protein>
    <recommendedName>
        <fullName evidence="4">Histone H4</fullName>
    </recommendedName>
</protein>
<evidence type="ECO:0000313" key="3">
    <source>
        <dbReference type="Proteomes" id="UP001632038"/>
    </source>
</evidence>
<evidence type="ECO:0000313" key="2">
    <source>
        <dbReference type="EMBL" id="KAL3637722.1"/>
    </source>
</evidence>
<keyword evidence="3" id="KW-1185">Reference proteome</keyword>
<gene>
    <name evidence="2" type="ORF">CASFOL_018170</name>
</gene>
<evidence type="ECO:0000256" key="1">
    <source>
        <dbReference type="SAM" id="MobiDB-lite"/>
    </source>
</evidence>
<organism evidence="2 3">
    <name type="scientific">Castilleja foliolosa</name>
    <dbReference type="NCBI Taxonomy" id="1961234"/>
    <lineage>
        <taxon>Eukaryota</taxon>
        <taxon>Viridiplantae</taxon>
        <taxon>Streptophyta</taxon>
        <taxon>Embryophyta</taxon>
        <taxon>Tracheophyta</taxon>
        <taxon>Spermatophyta</taxon>
        <taxon>Magnoliopsida</taxon>
        <taxon>eudicotyledons</taxon>
        <taxon>Gunneridae</taxon>
        <taxon>Pentapetalae</taxon>
        <taxon>asterids</taxon>
        <taxon>lamiids</taxon>
        <taxon>Lamiales</taxon>
        <taxon>Orobanchaceae</taxon>
        <taxon>Pedicularideae</taxon>
        <taxon>Castillejinae</taxon>
        <taxon>Castilleja</taxon>
    </lineage>
</organism>
<feature type="region of interest" description="Disordered" evidence="1">
    <location>
        <begin position="33"/>
        <end position="66"/>
    </location>
</feature>
<sequence length="66" mass="6912">MTAGPRGRRDLGSGFGGGVGVRRLKVVAGVRRNKRRGGVAVSQRRAPTVVTSSASLQAEKDGHLRT</sequence>
<dbReference type="Proteomes" id="UP001632038">
    <property type="component" value="Unassembled WGS sequence"/>
</dbReference>
<evidence type="ECO:0008006" key="4">
    <source>
        <dbReference type="Google" id="ProtNLM"/>
    </source>
</evidence>
<dbReference type="EMBL" id="JAVIJP010000023">
    <property type="protein sequence ID" value="KAL3637722.1"/>
    <property type="molecule type" value="Genomic_DNA"/>
</dbReference>
<accession>A0ABD3D6X3</accession>
<dbReference type="AlphaFoldDB" id="A0ABD3D6X3"/>